<dbReference type="InParanoid" id="A0A3N7G718"/>
<name>A0A3N7G718_POPTR</name>
<protein>
    <submittedName>
        <fullName evidence="1">Uncharacterized protein</fullName>
    </submittedName>
</protein>
<keyword evidence="2" id="KW-1185">Reference proteome</keyword>
<proteinExistence type="predicted"/>
<accession>A0A3N7G718</accession>
<reference evidence="1 2" key="1">
    <citation type="journal article" date="2006" name="Science">
        <title>The genome of black cottonwood, Populus trichocarpa (Torr. &amp; Gray).</title>
        <authorList>
            <person name="Tuskan G.A."/>
            <person name="Difazio S."/>
            <person name="Jansson S."/>
            <person name="Bohlmann J."/>
            <person name="Grigoriev I."/>
            <person name="Hellsten U."/>
            <person name="Putnam N."/>
            <person name="Ralph S."/>
            <person name="Rombauts S."/>
            <person name="Salamov A."/>
            <person name="Schein J."/>
            <person name="Sterck L."/>
            <person name="Aerts A."/>
            <person name="Bhalerao R.R."/>
            <person name="Bhalerao R.P."/>
            <person name="Blaudez D."/>
            <person name="Boerjan W."/>
            <person name="Brun A."/>
            <person name="Brunner A."/>
            <person name="Busov V."/>
            <person name="Campbell M."/>
            <person name="Carlson J."/>
            <person name="Chalot M."/>
            <person name="Chapman J."/>
            <person name="Chen G.L."/>
            <person name="Cooper D."/>
            <person name="Coutinho P.M."/>
            <person name="Couturier J."/>
            <person name="Covert S."/>
            <person name="Cronk Q."/>
            <person name="Cunningham R."/>
            <person name="Davis J."/>
            <person name="Degroeve S."/>
            <person name="Dejardin A."/>
            <person name="Depamphilis C."/>
            <person name="Detter J."/>
            <person name="Dirks B."/>
            <person name="Dubchak I."/>
            <person name="Duplessis S."/>
            <person name="Ehlting J."/>
            <person name="Ellis B."/>
            <person name="Gendler K."/>
            <person name="Goodstein D."/>
            <person name="Gribskov M."/>
            <person name="Grimwood J."/>
            <person name="Groover A."/>
            <person name="Gunter L."/>
            <person name="Hamberger B."/>
            <person name="Heinze B."/>
            <person name="Helariutta Y."/>
            <person name="Henrissat B."/>
            <person name="Holligan D."/>
            <person name="Holt R."/>
            <person name="Huang W."/>
            <person name="Islam-Faridi N."/>
            <person name="Jones S."/>
            <person name="Jones-Rhoades M."/>
            <person name="Jorgensen R."/>
            <person name="Joshi C."/>
            <person name="Kangasjarvi J."/>
            <person name="Karlsson J."/>
            <person name="Kelleher C."/>
            <person name="Kirkpatrick R."/>
            <person name="Kirst M."/>
            <person name="Kohler A."/>
            <person name="Kalluri U."/>
            <person name="Larimer F."/>
            <person name="Leebens-Mack J."/>
            <person name="Leple J.C."/>
            <person name="Locascio P."/>
            <person name="Lou Y."/>
            <person name="Lucas S."/>
            <person name="Martin F."/>
            <person name="Montanini B."/>
            <person name="Napoli C."/>
            <person name="Nelson D.R."/>
            <person name="Nelson C."/>
            <person name="Nieminen K."/>
            <person name="Nilsson O."/>
            <person name="Pereda V."/>
            <person name="Peter G."/>
            <person name="Philippe R."/>
            <person name="Pilate G."/>
            <person name="Poliakov A."/>
            <person name="Razumovskaya J."/>
            <person name="Richardson P."/>
            <person name="Rinaldi C."/>
            <person name="Ritland K."/>
            <person name="Rouze P."/>
            <person name="Ryaboy D."/>
            <person name="Schmutz J."/>
            <person name="Schrader J."/>
            <person name="Segerman B."/>
            <person name="Shin H."/>
            <person name="Siddiqui A."/>
            <person name="Sterky F."/>
            <person name="Terry A."/>
            <person name="Tsai C.J."/>
            <person name="Uberbacher E."/>
            <person name="Unneberg P."/>
            <person name="Vahala J."/>
            <person name="Wall K."/>
            <person name="Wessler S."/>
            <person name="Yang G."/>
            <person name="Yin T."/>
            <person name="Douglas C."/>
            <person name="Marra M."/>
            <person name="Sandberg G."/>
            <person name="Van de Peer Y."/>
            <person name="Rokhsar D."/>
        </authorList>
    </citation>
    <scope>NUCLEOTIDE SEQUENCE [LARGE SCALE GENOMIC DNA]</scope>
    <source>
        <strain evidence="2">cv. Nisqually</strain>
    </source>
</reference>
<dbReference type="EMBL" id="CM009306">
    <property type="protein sequence ID" value="RQP01801.1"/>
    <property type="molecule type" value="Genomic_DNA"/>
</dbReference>
<evidence type="ECO:0000313" key="1">
    <source>
        <dbReference type="EMBL" id="RQP01801.1"/>
    </source>
</evidence>
<dbReference type="AlphaFoldDB" id="A0A3N7G718"/>
<gene>
    <name evidence="1" type="ORF">POPTR_017G017932</name>
</gene>
<dbReference type="Proteomes" id="UP000006729">
    <property type="component" value="Chromosome 17"/>
</dbReference>
<sequence>MQSIDFFQVMKWKSMDAKDWIFFLFDFQCSLCFCIWV</sequence>
<organism evidence="1 2">
    <name type="scientific">Populus trichocarpa</name>
    <name type="common">Western balsam poplar</name>
    <name type="synonym">Populus balsamifera subsp. trichocarpa</name>
    <dbReference type="NCBI Taxonomy" id="3694"/>
    <lineage>
        <taxon>Eukaryota</taxon>
        <taxon>Viridiplantae</taxon>
        <taxon>Streptophyta</taxon>
        <taxon>Embryophyta</taxon>
        <taxon>Tracheophyta</taxon>
        <taxon>Spermatophyta</taxon>
        <taxon>Magnoliopsida</taxon>
        <taxon>eudicotyledons</taxon>
        <taxon>Gunneridae</taxon>
        <taxon>Pentapetalae</taxon>
        <taxon>rosids</taxon>
        <taxon>fabids</taxon>
        <taxon>Malpighiales</taxon>
        <taxon>Salicaceae</taxon>
        <taxon>Saliceae</taxon>
        <taxon>Populus</taxon>
    </lineage>
</organism>
<evidence type="ECO:0000313" key="2">
    <source>
        <dbReference type="Proteomes" id="UP000006729"/>
    </source>
</evidence>